<sequence>MVKSIKQGQWLINYEVHGEKIIKLLSAFKGIQEMGWQGRREKPEGER</sequence>
<evidence type="ECO:0000313" key="2">
    <source>
        <dbReference type="Proteomes" id="UP000197032"/>
    </source>
</evidence>
<dbReference type="Proteomes" id="UP000197032">
    <property type="component" value="Unassembled WGS sequence"/>
</dbReference>
<keyword evidence="2" id="KW-1185">Reference proteome</keyword>
<dbReference type="EMBL" id="BDGJ01000115">
    <property type="protein sequence ID" value="GAW93093.1"/>
    <property type="molecule type" value="Genomic_DNA"/>
</dbReference>
<organism evidence="1 2">
    <name type="scientific">Calderihabitans maritimus</name>
    <dbReference type="NCBI Taxonomy" id="1246530"/>
    <lineage>
        <taxon>Bacteria</taxon>
        <taxon>Bacillati</taxon>
        <taxon>Bacillota</taxon>
        <taxon>Clostridia</taxon>
        <taxon>Neomoorellales</taxon>
        <taxon>Calderihabitantaceae</taxon>
        <taxon>Calderihabitans</taxon>
    </lineage>
</organism>
<gene>
    <name evidence="1" type="ORF">KKC1_22340</name>
</gene>
<protein>
    <submittedName>
        <fullName evidence="1">Uncharacterized protein</fullName>
    </submittedName>
</protein>
<evidence type="ECO:0000313" key="1">
    <source>
        <dbReference type="EMBL" id="GAW93093.1"/>
    </source>
</evidence>
<proteinExistence type="predicted"/>
<accession>A0A1Z5HU82</accession>
<dbReference type="AlphaFoldDB" id="A0A1Z5HU82"/>
<reference evidence="2" key="1">
    <citation type="journal article" date="2017" name="Appl. Environ. Microbiol.">
        <title>Genomic analysis of Calderihabitans maritimus KKC1, a thermophilic hydrogenogenic carboxydotrophic bacterium isolated from marine sediment.</title>
        <authorList>
            <person name="Omae K."/>
            <person name="Yoneda Y."/>
            <person name="Fukuyama Y."/>
            <person name="Yoshida T."/>
            <person name="Sako Y."/>
        </authorList>
    </citation>
    <scope>NUCLEOTIDE SEQUENCE [LARGE SCALE GENOMIC DNA]</scope>
    <source>
        <strain evidence="2">KKC1</strain>
    </source>
</reference>
<comment type="caution">
    <text evidence="1">The sequence shown here is derived from an EMBL/GenBank/DDBJ whole genome shotgun (WGS) entry which is preliminary data.</text>
</comment>
<name>A0A1Z5HU82_9FIRM</name>
<dbReference type="RefSeq" id="WP_153802857.1">
    <property type="nucleotide sequence ID" value="NZ_BDGJ01000115.1"/>
</dbReference>